<dbReference type="KEGG" id="tse:THMIRHAS_21610"/>
<dbReference type="EMBL" id="AP021889">
    <property type="protein sequence ID" value="BBP46788.1"/>
    <property type="molecule type" value="Genomic_DNA"/>
</dbReference>
<feature type="domain" description="Chalcone isomerase" evidence="2">
    <location>
        <begin position="44"/>
        <end position="184"/>
    </location>
</feature>
<name>A0A6F8PXR9_9GAMM</name>
<evidence type="ECO:0000256" key="1">
    <source>
        <dbReference type="SAM" id="SignalP"/>
    </source>
</evidence>
<dbReference type="InterPro" id="IPR016087">
    <property type="entry name" value="Chalcone_isomerase"/>
</dbReference>
<evidence type="ECO:0000313" key="4">
    <source>
        <dbReference type="Proteomes" id="UP000501726"/>
    </source>
</evidence>
<accession>A0A6F8PXR9</accession>
<protein>
    <recommendedName>
        <fullName evidence="2">Chalcone isomerase domain-containing protein</fullName>
    </recommendedName>
</protein>
<gene>
    <name evidence="3" type="ORF">THMIRHAS_21610</name>
</gene>
<organism evidence="3 4">
    <name type="scientific">Thiosulfatimonas sediminis</name>
    <dbReference type="NCBI Taxonomy" id="2675054"/>
    <lineage>
        <taxon>Bacteria</taxon>
        <taxon>Pseudomonadati</taxon>
        <taxon>Pseudomonadota</taxon>
        <taxon>Gammaproteobacteria</taxon>
        <taxon>Thiotrichales</taxon>
        <taxon>Piscirickettsiaceae</taxon>
        <taxon>Thiosulfatimonas</taxon>
    </lineage>
</organism>
<evidence type="ECO:0000313" key="3">
    <source>
        <dbReference type="EMBL" id="BBP46788.1"/>
    </source>
</evidence>
<dbReference type="RefSeq" id="WP_173273772.1">
    <property type="nucleotide sequence ID" value="NZ_AP021889.1"/>
</dbReference>
<dbReference type="AlphaFoldDB" id="A0A6F8PXR9"/>
<dbReference type="Pfam" id="PF16036">
    <property type="entry name" value="Chalcone_3"/>
    <property type="match status" value="1"/>
</dbReference>
<reference evidence="4" key="1">
    <citation type="submission" date="2019-11" db="EMBL/GenBank/DDBJ databases">
        <title>Isolation and characterization of two novel species in the genus Thiomicrorhabdus.</title>
        <authorList>
            <person name="Mochizuki J."/>
            <person name="Kojima H."/>
            <person name="Fukui M."/>
        </authorList>
    </citation>
    <scope>NUCLEOTIDE SEQUENCE [LARGE SCALE GENOMIC DNA]</scope>
    <source>
        <strain evidence="4">aks77</strain>
    </source>
</reference>
<keyword evidence="1" id="KW-0732">Signal</keyword>
<feature type="chain" id="PRO_5026214245" description="Chalcone isomerase domain-containing protein" evidence="1">
    <location>
        <begin position="27"/>
        <end position="187"/>
    </location>
</feature>
<proteinExistence type="predicted"/>
<dbReference type="Proteomes" id="UP000501726">
    <property type="component" value="Chromosome"/>
</dbReference>
<keyword evidence="4" id="KW-1185">Reference proteome</keyword>
<feature type="signal peptide" evidence="1">
    <location>
        <begin position="1"/>
        <end position="26"/>
    </location>
</feature>
<evidence type="ECO:0000259" key="2">
    <source>
        <dbReference type="Pfam" id="PF16036"/>
    </source>
</evidence>
<sequence>MFLTSKMSRFYAVMGLMAALIQPSWAQPSPSVTGITLDESVLAALPLRSQATATWLFIDVYKAALYAPQTSKAQSILDDSTPLKLKLCYLHKITKDEFVEAASKALPAKLTPSLQSAVNGLHQAYRDVKPDDCYQLSYSAQQGVVLSLNDVPVYQDKTPGFKALYFGIWLGKEPLSETVKETLLEPL</sequence>